<organism evidence="1 2">
    <name type="scientific">Sulfurisphaera tokodaii (strain DSM 16993 / JCM 10545 / NBRC 100140 / 7)</name>
    <name type="common">Sulfolobus tokodaii</name>
    <dbReference type="NCBI Taxonomy" id="273063"/>
    <lineage>
        <taxon>Archaea</taxon>
        <taxon>Thermoproteota</taxon>
        <taxon>Thermoprotei</taxon>
        <taxon>Sulfolobales</taxon>
        <taxon>Sulfolobaceae</taxon>
        <taxon>Sulfurisphaera</taxon>
    </lineage>
</organism>
<reference evidence="2" key="1">
    <citation type="journal article" date="2001" name="DNA Res.">
        <title>Complete genome sequence of an aerobic thermoacidophilic Crenarchaeon, Sulfolobus tokodaii strain7.</title>
        <authorList>
            <person name="Kawarabayasi Y."/>
            <person name="Hino Y."/>
            <person name="Horikawa H."/>
            <person name="Jin-no K."/>
            <person name="Takahashi M."/>
            <person name="Sekine M."/>
            <person name="Baba S."/>
            <person name="Ankai A."/>
            <person name="Kosugi H."/>
            <person name="Hosoyama A."/>
            <person name="Fukui S."/>
            <person name="Nagai Y."/>
            <person name="Nishijima K."/>
            <person name="Otsuka R."/>
            <person name="Nakazawa H."/>
            <person name="Takamiya M."/>
            <person name="Kato Y."/>
            <person name="Yoshizawa T."/>
            <person name="Tanaka T."/>
            <person name="Kudoh Y."/>
            <person name="Yamazaki J."/>
            <person name="Kushida N."/>
            <person name="Oguchi A."/>
            <person name="Aoki K."/>
            <person name="Masuda S."/>
            <person name="Yanagii M."/>
            <person name="Nishimura M."/>
            <person name="Yamagishi A."/>
            <person name="Oshima T."/>
            <person name="Kikuchi H."/>
        </authorList>
    </citation>
    <scope>NUCLEOTIDE SEQUENCE [LARGE SCALE GENOMIC DNA]</scope>
    <source>
        <strain evidence="2">DSM 16993 / JCM 10545 / NBRC 100140 / 7</strain>
    </source>
</reference>
<evidence type="ECO:0008006" key="3">
    <source>
        <dbReference type="Google" id="ProtNLM"/>
    </source>
</evidence>
<sequence length="128" mass="14502">MLLYSVKVRILPKKIIVPCEVAVKDVIPAIKALLAIKLSERGYSQKEIAEILDISIAEVNYLLKGKRGDEELKKILSKDSDFMDLLESFSRKIVNNEESTDPLSLCVLCSYARRKVLKQEQACPYDIT</sequence>
<dbReference type="Proteomes" id="UP000001015">
    <property type="component" value="Chromosome"/>
</dbReference>
<keyword evidence="2" id="KW-1185">Reference proteome</keyword>
<dbReference type="STRING" id="273063.STK_20920"/>
<dbReference type="PATRIC" id="fig|273063.9.peg.2383"/>
<dbReference type="PANTHER" id="PTHR40730:SF3">
    <property type="entry name" value="HTH CRO_C1-TYPE DOMAIN-CONTAINING PROTEIN"/>
    <property type="match status" value="1"/>
</dbReference>
<name>Q96YT1_SULTO</name>
<dbReference type="KEGG" id="sto:STK_20920"/>
<gene>
    <name evidence="1" type="primary">ST2092</name>
    <name evidence="1" type="ordered locus">STK_20920</name>
</gene>
<accession>Q96YT1</accession>
<dbReference type="eggNOG" id="arCOG00017">
    <property type="taxonomic scope" value="Archaea"/>
</dbReference>
<dbReference type="AlphaFoldDB" id="Q96YT1"/>
<proteinExistence type="predicted"/>
<dbReference type="EMBL" id="BA000023">
    <property type="protein sequence ID" value="BAB67195.1"/>
    <property type="molecule type" value="Genomic_DNA"/>
</dbReference>
<dbReference type="PANTHER" id="PTHR40730">
    <property type="entry name" value="TRANSCRIPTIONAL REGULATOR PROTEIN-LIKE PROTEIN"/>
    <property type="match status" value="1"/>
</dbReference>
<evidence type="ECO:0000313" key="1">
    <source>
        <dbReference type="EMBL" id="BAB67195.1"/>
    </source>
</evidence>
<protein>
    <recommendedName>
        <fullName evidence="3">HTH cro/C1-type domain-containing protein</fullName>
    </recommendedName>
</protein>
<evidence type="ECO:0000313" key="2">
    <source>
        <dbReference type="Proteomes" id="UP000001015"/>
    </source>
</evidence>